<dbReference type="PRINTS" id="PR00723">
    <property type="entry name" value="SUBTILISIN"/>
</dbReference>
<dbReference type="Gene3D" id="3.40.50.200">
    <property type="entry name" value="Peptidase S8/S53 domain"/>
    <property type="match status" value="1"/>
</dbReference>
<dbReference type="AlphaFoldDB" id="A0A1H2Z0U5"/>
<protein>
    <submittedName>
        <fullName evidence="9">Subtilase family protein</fullName>
    </submittedName>
</protein>
<dbReference type="STRING" id="418495.SAMN05216215_1007234"/>
<evidence type="ECO:0000256" key="6">
    <source>
        <dbReference type="SAM" id="Phobius"/>
    </source>
</evidence>
<organism evidence="9 10">
    <name type="scientific">Saccharopolyspora shandongensis</name>
    <dbReference type="NCBI Taxonomy" id="418495"/>
    <lineage>
        <taxon>Bacteria</taxon>
        <taxon>Bacillati</taxon>
        <taxon>Actinomycetota</taxon>
        <taxon>Actinomycetes</taxon>
        <taxon>Pseudonocardiales</taxon>
        <taxon>Pseudonocardiaceae</taxon>
        <taxon>Saccharopolyspora</taxon>
    </lineage>
</organism>
<dbReference type="PROSITE" id="PS00137">
    <property type="entry name" value="SUBTILASE_HIS"/>
    <property type="match status" value="1"/>
</dbReference>
<dbReference type="InterPro" id="IPR036852">
    <property type="entry name" value="Peptidase_S8/S53_dom_sf"/>
</dbReference>
<evidence type="ECO:0000256" key="3">
    <source>
        <dbReference type="ARBA" id="ARBA00022801"/>
    </source>
</evidence>
<dbReference type="InterPro" id="IPR015500">
    <property type="entry name" value="Peptidase_S8_subtilisin-rel"/>
</dbReference>
<name>A0A1H2Z0U5_9PSEU</name>
<dbReference type="InterPro" id="IPR000209">
    <property type="entry name" value="Peptidase_S8/S53_dom"/>
</dbReference>
<comment type="caution">
    <text evidence="5">Lacks conserved residue(s) required for the propagation of feature annotation.</text>
</comment>
<keyword evidence="3" id="KW-0378">Hydrolase</keyword>
<dbReference type="PANTHER" id="PTHR43806:SF11">
    <property type="entry name" value="CEREVISIN-RELATED"/>
    <property type="match status" value="1"/>
</dbReference>
<keyword evidence="7" id="KW-0732">Signal</keyword>
<gene>
    <name evidence="9" type="ORF">SAMN05216215_1007234</name>
</gene>
<comment type="similarity">
    <text evidence="1 5">Belongs to the peptidase S8 family.</text>
</comment>
<dbReference type="SMR" id="A0A1H2Z0U5"/>
<keyword evidence="10" id="KW-1185">Reference proteome</keyword>
<dbReference type="RefSeq" id="WP_093264248.1">
    <property type="nucleotide sequence ID" value="NZ_FNOK01000007.1"/>
</dbReference>
<evidence type="ECO:0000313" key="10">
    <source>
        <dbReference type="Proteomes" id="UP000199529"/>
    </source>
</evidence>
<sequence length="381" mass="37449">MRTCAKWAAVFGVISVLSAPAASAAPDLPPITPVLSSYQGCRTASTVDTNDIPWAQAMLRPDRAWQHANGAGVTVAVVDTGVDATSPALAGRVANAGEDCVGHGTFVAGLIAATPRQDGGFTGIAPGARIVAVRATDHAGNATADVVANGIRSAVAGGARVVQVSAAVTEGNGALAAAVRDATAAGAVVIAPASTGDPDKAVPSFPGAYPEAIAVSAIAPNGAPVRTSAPQIKVDLAAPGAMMTGIGPRGNGLFVSGGDAVAAAQVSGTAALVLSYRPALSPQEIVRRLRDTAYPPPGNAPDPLLGSGVIDPEAALTAEFPAAGGKPPIAPAAVHMPPPVDTTPEVTAAVVATAAAVVIAAVTIAAVIIPRGRKRGWRPAP</sequence>
<dbReference type="PANTHER" id="PTHR43806">
    <property type="entry name" value="PEPTIDASE S8"/>
    <property type="match status" value="1"/>
</dbReference>
<keyword evidence="6" id="KW-1133">Transmembrane helix</keyword>
<dbReference type="SUPFAM" id="SSF52743">
    <property type="entry name" value="Subtilisin-like"/>
    <property type="match status" value="1"/>
</dbReference>
<evidence type="ECO:0000313" key="9">
    <source>
        <dbReference type="EMBL" id="SDX10955.1"/>
    </source>
</evidence>
<dbReference type="Pfam" id="PF00082">
    <property type="entry name" value="Peptidase_S8"/>
    <property type="match status" value="1"/>
</dbReference>
<feature type="chain" id="PRO_5011684807" evidence="7">
    <location>
        <begin position="25"/>
        <end position="381"/>
    </location>
</feature>
<proteinExistence type="inferred from homology"/>
<keyword evidence="6" id="KW-0472">Membrane</keyword>
<dbReference type="GO" id="GO:0006508">
    <property type="term" value="P:proteolysis"/>
    <property type="evidence" value="ECO:0007669"/>
    <property type="project" value="UniProtKB-KW"/>
</dbReference>
<evidence type="ECO:0000256" key="7">
    <source>
        <dbReference type="SAM" id="SignalP"/>
    </source>
</evidence>
<dbReference type="InterPro" id="IPR022398">
    <property type="entry name" value="Peptidase_S8_His-AS"/>
</dbReference>
<evidence type="ECO:0000259" key="8">
    <source>
        <dbReference type="Pfam" id="PF00082"/>
    </source>
</evidence>
<keyword evidence="4" id="KW-0720">Serine protease</keyword>
<evidence type="ECO:0000256" key="5">
    <source>
        <dbReference type="PROSITE-ProRule" id="PRU01240"/>
    </source>
</evidence>
<reference evidence="10" key="1">
    <citation type="submission" date="2016-10" db="EMBL/GenBank/DDBJ databases">
        <authorList>
            <person name="Varghese N."/>
            <person name="Submissions S."/>
        </authorList>
    </citation>
    <scope>NUCLEOTIDE SEQUENCE [LARGE SCALE GENOMIC DNA]</scope>
    <source>
        <strain evidence="10">CGMCC 4.3530</strain>
    </source>
</reference>
<dbReference type="GO" id="GO:0004252">
    <property type="term" value="F:serine-type endopeptidase activity"/>
    <property type="evidence" value="ECO:0007669"/>
    <property type="project" value="InterPro"/>
</dbReference>
<feature type="transmembrane region" description="Helical" evidence="6">
    <location>
        <begin position="346"/>
        <end position="369"/>
    </location>
</feature>
<evidence type="ECO:0000256" key="2">
    <source>
        <dbReference type="ARBA" id="ARBA00022670"/>
    </source>
</evidence>
<dbReference type="PROSITE" id="PS51892">
    <property type="entry name" value="SUBTILASE"/>
    <property type="match status" value="1"/>
</dbReference>
<evidence type="ECO:0000256" key="1">
    <source>
        <dbReference type="ARBA" id="ARBA00011073"/>
    </source>
</evidence>
<feature type="domain" description="Peptidase S8/S53" evidence="8">
    <location>
        <begin position="70"/>
        <end position="305"/>
    </location>
</feature>
<keyword evidence="6" id="KW-0812">Transmembrane</keyword>
<dbReference type="Proteomes" id="UP000199529">
    <property type="component" value="Unassembled WGS sequence"/>
</dbReference>
<dbReference type="EMBL" id="FNOK01000007">
    <property type="protein sequence ID" value="SDX10955.1"/>
    <property type="molecule type" value="Genomic_DNA"/>
</dbReference>
<evidence type="ECO:0000256" key="4">
    <source>
        <dbReference type="ARBA" id="ARBA00022825"/>
    </source>
</evidence>
<dbReference type="OrthoDB" id="3871186at2"/>
<feature type="signal peptide" evidence="7">
    <location>
        <begin position="1"/>
        <end position="24"/>
    </location>
</feature>
<accession>A0A1H2Z0U5</accession>
<keyword evidence="2" id="KW-0645">Protease</keyword>
<dbReference type="InterPro" id="IPR050131">
    <property type="entry name" value="Peptidase_S8_subtilisin-like"/>
</dbReference>